<dbReference type="AlphaFoldDB" id="A0A9X1B5X1"/>
<dbReference type="GO" id="GO:0046872">
    <property type="term" value="F:metal ion binding"/>
    <property type="evidence" value="ECO:0007669"/>
    <property type="project" value="InterPro"/>
</dbReference>
<proteinExistence type="inferred from homology"/>
<comment type="similarity">
    <text evidence="1">Belongs to the peptidase M16 family.</text>
</comment>
<dbReference type="InterPro" id="IPR050361">
    <property type="entry name" value="MPP/UQCRC_Complex"/>
</dbReference>
<name>A0A9X1B5X1_9GAMM</name>
<evidence type="ECO:0000256" key="1">
    <source>
        <dbReference type="ARBA" id="ARBA00007261"/>
    </source>
</evidence>
<evidence type="ECO:0000259" key="3">
    <source>
        <dbReference type="Pfam" id="PF05193"/>
    </source>
</evidence>
<evidence type="ECO:0000259" key="2">
    <source>
        <dbReference type="Pfam" id="PF00675"/>
    </source>
</evidence>
<sequence length="490" mass="53624">MAAFAVQPLFAAEAGSDLAGNGALSDSPLLESSLSDNSLSDNSLSESSLSDGPKVHERVLDNGLKVLVKRDARAPIVASQVWYKVGSSYEHGGVTGVSHALEHMMFKGTERLAPGQFSRIIAENGGDENAFTGRDYTAYFQTLAADRLEVAFELEADRMRNLALPADEFAKEIEVVKEERRLRTDDDPEALAFEQFNATAYAASPYRNPIIGWQSDLDVMNIETLRDWYQMWYAPNNATLVVVGDVDPSEVFALAEQHFGPLESGPALQPRPREEPLQRGEKRLSVAAPAKEPYLLMGWKTPALADAEQGWEPYALEMLVSVLDAGASSRFSRDLVRGDRVAASVGASYNAFNRLSGMLLIDGTPAKGVSVDALEGAILAQLERLKSELVTEQELARIRTQLIAGKVYERDSVFYQAMLLGQLETVGLGWELVDETVEQLSAVTPEQIRRVAQRYLIQENRTVALLEPQAMDAADAPPATAMTGGDRHVH</sequence>
<dbReference type="SUPFAM" id="SSF63411">
    <property type="entry name" value="LuxS/MPP-like metallohydrolase"/>
    <property type="match status" value="2"/>
</dbReference>
<evidence type="ECO:0000313" key="5">
    <source>
        <dbReference type="Proteomes" id="UP001138768"/>
    </source>
</evidence>
<dbReference type="PANTHER" id="PTHR11851">
    <property type="entry name" value="METALLOPROTEASE"/>
    <property type="match status" value="1"/>
</dbReference>
<evidence type="ECO:0000313" key="4">
    <source>
        <dbReference type="EMBL" id="MBK1620579.1"/>
    </source>
</evidence>
<gene>
    <name evidence="4" type="ORF">CKO42_19525</name>
</gene>
<dbReference type="EMBL" id="NRRY01000043">
    <property type="protein sequence ID" value="MBK1620579.1"/>
    <property type="molecule type" value="Genomic_DNA"/>
</dbReference>
<dbReference type="PANTHER" id="PTHR11851:SF49">
    <property type="entry name" value="MITOCHONDRIAL-PROCESSING PEPTIDASE SUBUNIT ALPHA"/>
    <property type="match status" value="1"/>
</dbReference>
<feature type="domain" description="Peptidase M16 C-terminal" evidence="3">
    <location>
        <begin position="221"/>
        <end position="402"/>
    </location>
</feature>
<keyword evidence="5" id="KW-1185">Reference proteome</keyword>
<reference evidence="4 5" key="1">
    <citation type="journal article" date="2020" name="Microorganisms">
        <title>Osmotic Adaptation and Compatible Solute Biosynthesis of Phototrophic Bacteria as Revealed from Genome Analyses.</title>
        <authorList>
            <person name="Imhoff J.F."/>
            <person name="Rahn T."/>
            <person name="Kunzel S."/>
            <person name="Keller A."/>
            <person name="Neulinger S.C."/>
        </authorList>
    </citation>
    <scope>NUCLEOTIDE SEQUENCE [LARGE SCALE GENOMIC DNA]</scope>
    <source>
        <strain evidence="4 5">DSM 25653</strain>
    </source>
</reference>
<organism evidence="4 5">
    <name type="scientific">Lamprobacter modestohalophilus</name>
    <dbReference type="NCBI Taxonomy" id="1064514"/>
    <lineage>
        <taxon>Bacteria</taxon>
        <taxon>Pseudomonadati</taxon>
        <taxon>Pseudomonadota</taxon>
        <taxon>Gammaproteobacteria</taxon>
        <taxon>Chromatiales</taxon>
        <taxon>Chromatiaceae</taxon>
        <taxon>Lamprobacter</taxon>
    </lineage>
</organism>
<accession>A0A9X1B5X1</accession>
<dbReference type="InterPro" id="IPR011765">
    <property type="entry name" value="Pept_M16_N"/>
</dbReference>
<dbReference type="Gene3D" id="3.30.830.10">
    <property type="entry name" value="Metalloenzyme, LuxS/M16 peptidase-like"/>
    <property type="match status" value="2"/>
</dbReference>
<dbReference type="InterPro" id="IPR007863">
    <property type="entry name" value="Peptidase_M16_C"/>
</dbReference>
<dbReference type="InterPro" id="IPR011249">
    <property type="entry name" value="Metalloenz_LuxS/M16"/>
</dbReference>
<dbReference type="Proteomes" id="UP001138768">
    <property type="component" value="Unassembled WGS sequence"/>
</dbReference>
<dbReference type="Pfam" id="PF00675">
    <property type="entry name" value="Peptidase_M16"/>
    <property type="match status" value="1"/>
</dbReference>
<protein>
    <submittedName>
        <fullName evidence="4">Peptidase M16</fullName>
    </submittedName>
</protein>
<comment type="caution">
    <text evidence="4">The sequence shown here is derived from an EMBL/GenBank/DDBJ whole genome shotgun (WGS) entry which is preliminary data.</text>
</comment>
<feature type="domain" description="Peptidase M16 N-terminal" evidence="2">
    <location>
        <begin position="65"/>
        <end position="211"/>
    </location>
</feature>
<dbReference type="Pfam" id="PF05193">
    <property type="entry name" value="Peptidase_M16_C"/>
    <property type="match status" value="1"/>
</dbReference>